<name>A0A2V5LAY6_9MICC</name>
<evidence type="ECO:0000256" key="2">
    <source>
        <dbReference type="ARBA" id="ARBA00022989"/>
    </source>
</evidence>
<feature type="transmembrane region" description="Helical" evidence="4">
    <location>
        <begin position="95"/>
        <end position="118"/>
    </location>
</feature>
<dbReference type="SUPFAM" id="SSF118215">
    <property type="entry name" value="Proton glutamate symport protein"/>
    <property type="match status" value="1"/>
</dbReference>
<dbReference type="EMBL" id="QJVD01000005">
    <property type="protein sequence ID" value="PYI68518.1"/>
    <property type="molecule type" value="Genomic_DNA"/>
</dbReference>
<organism evidence="5 6">
    <name type="scientific">Arthrobacter livingstonensis</name>
    <dbReference type="NCBI Taxonomy" id="670078"/>
    <lineage>
        <taxon>Bacteria</taxon>
        <taxon>Bacillati</taxon>
        <taxon>Actinomycetota</taxon>
        <taxon>Actinomycetes</taxon>
        <taxon>Micrococcales</taxon>
        <taxon>Micrococcaceae</taxon>
        <taxon>Arthrobacter</taxon>
    </lineage>
</organism>
<dbReference type="InterPro" id="IPR036458">
    <property type="entry name" value="Na:dicarbo_symporter_sf"/>
</dbReference>
<protein>
    <submittedName>
        <fullName evidence="5">Uncharacterized protein</fullName>
    </submittedName>
</protein>
<evidence type="ECO:0000256" key="4">
    <source>
        <dbReference type="SAM" id="Phobius"/>
    </source>
</evidence>
<feature type="transmembrane region" description="Helical" evidence="4">
    <location>
        <begin position="29"/>
        <end position="51"/>
    </location>
</feature>
<dbReference type="GO" id="GO:0015293">
    <property type="term" value="F:symporter activity"/>
    <property type="evidence" value="ECO:0007669"/>
    <property type="project" value="InterPro"/>
</dbReference>
<gene>
    <name evidence="5" type="ORF">CVV68_06880</name>
</gene>
<evidence type="ECO:0000313" key="6">
    <source>
        <dbReference type="Proteomes" id="UP000247832"/>
    </source>
</evidence>
<evidence type="ECO:0000313" key="5">
    <source>
        <dbReference type="EMBL" id="PYI68518.1"/>
    </source>
</evidence>
<feature type="transmembrane region" description="Helical" evidence="4">
    <location>
        <begin position="63"/>
        <end position="83"/>
    </location>
</feature>
<keyword evidence="3 4" id="KW-0472">Membrane</keyword>
<evidence type="ECO:0000256" key="3">
    <source>
        <dbReference type="ARBA" id="ARBA00023136"/>
    </source>
</evidence>
<keyword evidence="6" id="KW-1185">Reference proteome</keyword>
<proteinExistence type="predicted"/>
<dbReference type="RefSeq" id="WP_110500258.1">
    <property type="nucleotide sequence ID" value="NZ_QJVD01000005.1"/>
</dbReference>
<dbReference type="Proteomes" id="UP000247832">
    <property type="component" value="Unassembled WGS sequence"/>
</dbReference>
<accession>A0A2V5LAY6</accession>
<evidence type="ECO:0000256" key="1">
    <source>
        <dbReference type="ARBA" id="ARBA00022692"/>
    </source>
</evidence>
<dbReference type="OrthoDB" id="4946992at2"/>
<keyword evidence="2 4" id="KW-1133">Transmembrane helix</keyword>
<comment type="caution">
    <text evidence="5">The sequence shown here is derived from an EMBL/GenBank/DDBJ whole genome shotgun (WGS) entry which is preliminary data.</text>
</comment>
<reference evidence="5 6" key="1">
    <citation type="submission" date="2018-05" db="EMBL/GenBank/DDBJ databases">
        <title>Genetic diversity of glacier-inhabiting Cryobacterium bacteria in China and description of Cryobacterium mengkeensis sp. nov. and Arthrobacter glacialis sp. nov.</title>
        <authorList>
            <person name="Liu Q."/>
            <person name="Xin Y.-H."/>
        </authorList>
    </citation>
    <scope>NUCLEOTIDE SEQUENCE [LARGE SCALE GENOMIC DNA]</scope>
    <source>
        <strain evidence="5 6">LI2</strain>
    </source>
</reference>
<dbReference type="GO" id="GO:0016020">
    <property type="term" value="C:membrane"/>
    <property type="evidence" value="ECO:0007669"/>
    <property type="project" value="InterPro"/>
</dbReference>
<dbReference type="AlphaFoldDB" id="A0A2V5LAY6"/>
<sequence length="120" mass="13098">MTDPSRQPAPHREQLLPPRPQLTGSLVSLLGWVVVVIPIIAMALIIFAAVTNPDTSIATFGKIALIVLGAALLFCMIAAPHLLGQAVIHRERDMWKAALWTGIPTLGVILYLAFRWLVKL</sequence>
<keyword evidence="1 4" id="KW-0812">Transmembrane</keyword>